<sequence length="70" mass="7838">MRLVGQGLLVVAKGLLIMWHLLNGLPISLLPNPIRCNTMFSEFARVSFERQNRGRSVSDAISLCHYGLNI</sequence>
<evidence type="ECO:0000313" key="1">
    <source>
        <dbReference type="EMBL" id="MXU82650.1"/>
    </source>
</evidence>
<organism evidence="1">
    <name type="scientific">Ixodes ricinus</name>
    <name type="common">Common tick</name>
    <name type="synonym">Acarus ricinus</name>
    <dbReference type="NCBI Taxonomy" id="34613"/>
    <lineage>
        <taxon>Eukaryota</taxon>
        <taxon>Metazoa</taxon>
        <taxon>Ecdysozoa</taxon>
        <taxon>Arthropoda</taxon>
        <taxon>Chelicerata</taxon>
        <taxon>Arachnida</taxon>
        <taxon>Acari</taxon>
        <taxon>Parasitiformes</taxon>
        <taxon>Ixodida</taxon>
        <taxon>Ixodoidea</taxon>
        <taxon>Ixodidae</taxon>
        <taxon>Ixodinae</taxon>
        <taxon>Ixodes</taxon>
    </lineage>
</organism>
<proteinExistence type="predicted"/>
<dbReference type="AlphaFoldDB" id="A0A6B0U1N7"/>
<reference evidence="1" key="1">
    <citation type="submission" date="2019-12" db="EMBL/GenBank/DDBJ databases">
        <title>An insight into the sialome of adult female Ixodes ricinus ticks feeding for 6 days.</title>
        <authorList>
            <person name="Perner J."/>
            <person name="Ribeiro J.M.C."/>
        </authorList>
    </citation>
    <scope>NUCLEOTIDE SEQUENCE</scope>
    <source>
        <strain evidence="1">Semi-engorged</strain>
        <tissue evidence="1">Salivary glands</tissue>
    </source>
</reference>
<protein>
    <submittedName>
        <fullName evidence="1">Putative secreted protein</fullName>
    </submittedName>
</protein>
<dbReference type="EMBL" id="GIFC01000567">
    <property type="protein sequence ID" value="MXU82650.1"/>
    <property type="molecule type" value="Transcribed_RNA"/>
</dbReference>
<accession>A0A6B0U1N7</accession>
<name>A0A6B0U1N7_IXORI</name>